<proteinExistence type="predicted"/>
<sequence length="133" mass="16362">MYGVELWGWEEKGELEIIMLDYVRWIFNLDFCTPRYVIMRKLIIDKLKVGWSLRARRYEEKIKSGNTGNLLVQRQWERKRINRAKYNKRYKEIGIENRLPNYLRSENMKIRKGGEMRALIKLRCRNLERKNKH</sequence>
<organism evidence="1 2">
    <name type="scientific">Atta colombica</name>
    <dbReference type="NCBI Taxonomy" id="520822"/>
    <lineage>
        <taxon>Eukaryota</taxon>
        <taxon>Metazoa</taxon>
        <taxon>Ecdysozoa</taxon>
        <taxon>Arthropoda</taxon>
        <taxon>Hexapoda</taxon>
        <taxon>Insecta</taxon>
        <taxon>Pterygota</taxon>
        <taxon>Neoptera</taxon>
        <taxon>Endopterygota</taxon>
        <taxon>Hymenoptera</taxon>
        <taxon>Apocrita</taxon>
        <taxon>Aculeata</taxon>
        <taxon>Formicoidea</taxon>
        <taxon>Formicidae</taxon>
        <taxon>Myrmicinae</taxon>
        <taxon>Atta</taxon>
    </lineage>
</organism>
<evidence type="ECO:0000313" key="1">
    <source>
        <dbReference type="EMBL" id="KYM77119.1"/>
    </source>
</evidence>
<protein>
    <submittedName>
        <fullName evidence="1">Uncharacterized protein</fullName>
    </submittedName>
</protein>
<gene>
    <name evidence="1" type="ORF">ALC53_12414</name>
</gene>
<keyword evidence="2" id="KW-1185">Reference proteome</keyword>
<name>A0A195AYT0_9HYME</name>
<dbReference type="AlphaFoldDB" id="A0A195AYT0"/>
<dbReference type="EMBL" id="KQ976703">
    <property type="protein sequence ID" value="KYM77119.1"/>
    <property type="molecule type" value="Genomic_DNA"/>
</dbReference>
<dbReference type="Proteomes" id="UP000078540">
    <property type="component" value="Unassembled WGS sequence"/>
</dbReference>
<dbReference type="STRING" id="520822.A0A195AYT0"/>
<reference evidence="1 2" key="1">
    <citation type="submission" date="2015-09" db="EMBL/GenBank/DDBJ databases">
        <title>Atta colombica WGS genome.</title>
        <authorList>
            <person name="Nygaard S."/>
            <person name="Hu H."/>
            <person name="Boomsma J."/>
            <person name="Zhang G."/>
        </authorList>
    </citation>
    <scope>NUCLEOTIDE SEQUENCE [LARGE SCALE GENOMIC DNA]</scope>
    <source>
        <strain evidence="1">Treedump-2</strain>
        <tissue evidence="1">Whole body</tissue>
    </source>
</reference>
<evidence type="ECO:0000313" key="2">
    <source>
        <dbReference type="Proteomes" id="UP000078540"/>
    </source>
</evidence>
<accession>A0A195AYT0</accession>